<dbReference type="InterPro" id="IPR000086">
    <property type="entry name" value="NUDIX_hydrolase_dom"/>
</dbReference>
<evidence type="ECO:0000313" key="3">
    <source>
        <dbReference type="Proteomes" id="UP000054399"/>
    </source>
</evidence>
<dbReference type="Pfam" id="PF00293">
    <property type="entry name" value="NUDIX"/>
    <property type="match status" value="1"/>
</dbReference>
<dbReference type="RefSeq" id="XP_066612346.1">
    <property type="nucleotide sequence ID" value="XM_066759699.1"/>
</dbReference>
<feature type="domain" description="Nudix hydrolase" evidence="1">
    <location>
        <begin position="146"/>
        <end position="294"/>
    </location>
</feature>
<gene>
    <name evidence="2" type="ORF">I308_105242</name>
</gene>
<comment type="caution">
    <text evidence="2">The sequence shown here is derived from an EMBL/GenBank/DDBJ whole genome shotgun (WGS) entry which is preliminary data.</text>
</comment>
<dbReference type="InterPro" id="IPR015797">
    <property type="entry name" value="NUDIX_hydrolase-like_dom_sf"/>
</dbReference>
<accession>A0ABR3BMZ3</accession>
<reference evidence="2" key="1">
    <citation type="submission" date="2015-01" db="EMBL/GenBank/DDBJ databases">
        <authorList>
            <consortium name="The Broad Institute Genomics Platform"/>
            <person name="Cuomo C."/>
            <person name="Litvintseva A."/>
            <person name="Chen Y."/>
            <person name="Heitman J."/>
            <person name="Sun S."/>
            <person name="Springer D."/>
            <person name="Dromer F."/>
            <person name="Young S."/>
            <person name="Zeng Q."/>
            <person name="Gargeya S."/>
            <person name="Abouelleil A."/>
            <person name="Alvarado L."/>
            <person name="Chapman S.B."/>
            <person name="Gainer-Dewar J."/>
            <person name="Goldberg J."/>
            <person name="Griggs A."/>
            <person name="Gujja S."/>
            <person name="Hansen M."/>
            <person name="Howarth C."/>
            <person name="Imamovic A."/>
            <person name="Larimer J."/>
            <person name="Murphy C."/>
            <person name="Naylor J."/>
            <person name="Pearson M."/>
            <person name="Priest M."/>
            <person name="Roberts A."/>
            <person name="Saif S."/>
            <person name="Shea T."/>
            <person name="Sykes S."/>
            <person name="Wortman J."/>
            <person name="Nusbaum C."/>
            <person name="Birren B."/>
        </authorList>
    </citation>
    <scope>NUCLEOTIDE SEQUENCE</scope>
    <source>
        <strain evidence="2">IND107</strain>
    </source>
</reference>
<sequence length="318" mass="35981">MSTHIKFLLPILLHADNLPAYNSPFLTVHSLTKRRIIPFHITFKDFQHDLPPVGLVTMDVVKTLSKEKGIKLFQIARTVKSCPRADKEDEANAKGKFPQAMKLWMDEMFPIYASPRSFIFDTPESATSEPFGNIAFDMERAGVPLFGCQAFGIHLTAYEGRGENMKVWIPRRSANRYRSPLKYDSSVAGGLPAGHTPTQGLIKECEEEAGWPERLIMKYARSAGIVTYFEIKEQHILPNAEYTFDLPLPPRDSSDYVLPKPNDDEVDSLELLPVQRLTEALRDGEFKPSSAIVTIDFLIRHGFVSPKNEPNYEEIVGR</sequence>
<dbReference type="CDD" id="cd03676">
    <property type="entry name" value="NUDIX_Tnr3_like"/>
    <property type="match status" value="1"/>
</dbReference>
<dbReference type="Gene3D" id="3.90.79.10">
    <property type="entry name" value="Nucleoside Triphosphate Pyrophosphohydrolase"/>
    <property type="match status" value="1"/>
</dbReference>
<protein>
    <recommendedName>
        <fullName evidence="1">Nudix hydrolase domain-containing protein</fullName>
    </recommendedName>
</protein>
<keyword evidence="3" id="KW-1185">Reference proteome</keyword>
<dbReference type="GeneID" id="91992098"/>
<dbReference type="PANTHER" id="PTHR13622:SF8">
    <property type="entry name" value="THIAMIN PYROPHOSPHOKINASE 1"/>
    <property type="match status" value="1"/>
</dbReference>
<name>A0ABR3BMZ3_9TREE</name>
<proteinExistence type="predicted"/>
<evidence type="ECO:0000259" key="1">
    <source>
        <dbReference type="PROSITE" id="PS51462"/>
    </source>
</evidence>
<dbReference type="PANTHER" id="PTHR13622">
    <property type="entry name" value="THIAMIN PYROPHOSPHOKINASE"/>
    <property type="match status" value="1"/>
</dbReference>
<reference evidence="2" key="2">
    <citation type="submission" date="2024-01" db="EMBL/GenBank/DDBJ databases">
        <title>Comparative genomics of Cryptococcus and Kwoniella reveals pathogenesis evolution and contrasting modes of karyotype evolution via chromosome fusion or intercentromeric recombination.</title>
        <authorList>
            <person name="Coelho M.A."/>
            <person name="David-Palma M."/>
            <person name="Shea T."/>
            <person name="Bowers K."/>
            <person name="Mcginley-Smith S."/>
            <person name="Mohammad A.W."/>
            <person name="Gnirke A."/>
            <person name="Yurkov A.M."/>
            <person name="Nowrousian M."/>
            <person name="Sun S."/>
            <person name="Cuomo C.A."/>
            <person name="Heitman J."/>
        </authorList>
    </citation>
    <scope>NUCLEOTIDE SEQUENCE</scope>
    <source>
        <strain evidence="2">IND107</strain>
    </source>
</reference>
<dbReference type="SUPFAM" id="SSF55811">
    <property type="entry name" value="Nudix"/>
    <property type="match status" value="1"/>
</dbReference>
<dbReference type="EMBL" id="ATAM02000009">
    <property type="protein sequence ID" value="KAL0243979.1"/>
    <property type="molecule type" value="Genomic_DNA"/>
</dbReference>
<dbReference type="Proteomes" id="UP000054399">
    <property type="component" value="Unassembled WGS sequence"/>
</dbReference>
<organism evidence="2 3">
    <name type="scientific">Cryptococcus tetragattii IND107</name>
    <dbReference type="NCBI Taxonomy" id="1296105"/>
    <lineage>
        <taxon>Eukaryota</taxon>
        <taxon>Fungi</taxon>
        <taxon>Dikarya</taxon>
        <taxon>Basidiomycota</taxon>
        <taxon>Agaricomycotina</taxon>
        <taxon>Tremellomycetes</taxon>
        <taxon>Tremellales</taxon>
        <taxon>Cryptococcaceae</taxon>
        <taxon>Cryptococcus</taxon>
        <taxon>Cryptococcus gattii species complex</taxon>
    </lineage>
</organism>
<evidence type="ECO:0000313" key="2">
    <source>
        <dbReference type="EMBL" id="KAL0243979.1"/>
    </source>
</evidence>
<dbReference type="PROSITE" id="PS51462">
    <property type="entry name" value="NUDIX"/>
    <property type="match status" value="1"/>
</dbReference>